<dbReference type="AlphaFoldDB" id="A0A086ZT92"/>
<reference evidence="1 2" key="1">
    <citation type="submission" date="2014-03" db="EMBL/GenBank/DDBJ databases">
        <title>Genomics of Bifidobacteria.</title>
        <authorList>
            <person name="Ventura M."/>
            <person name="Milani C."/>
            <person name="Lugli G.A."/>
        </authorList>
    </citation>
    <scope>NUCLEOTIDE SEQUENCE [LARGE SCALE GENOMIC DNA]</scope>
    <source>
        <strain evidence="1 2">DSM 23969</strain>
    </source>
</reference>
<evidence type="ECO:0000313" key="2">
    <source>
        <dbReference type="Proteomes" id="UP000029108"/>
    </source>
</evidence>
<gene>
    <name evidence="1" type="ORF">BBIA_1430</name>
</gene>
<keyword evidence="2" id="KW-1185">Reference proteome</keyword>
<comment type="caution">
    <text evidence="1">The sequence shown here is derived from an EMBL/GenBank/DDBJ whole genome shotgun (WGS) entry which is preliminary data.</text>
</comment>
<dbReference type="RefSeq" id="WP_033492279.1">
    <property type="nucleotide sequence ID" value="NZ_JDUU01000002.1"/>
</dbReference>
<dbReference type="STRING" id="1437608.GCA_000771645_00976"/>
<evidence type="ECO:0000313" key="1">
    <source>
        <dbReference type="EMBL" id="KFI49742.1"/>
    </source>
</evidence>
<dbReference type="OrthoDB" id="9904382at2"/>
<name>A0A086ZT92_9BIFI</name>
<accession>A0A086ZT92</accession>
<dbReference type="EMBL" id="JGYN01000020">
    <property type="protein sequence ID" value="KFI49742.1"/>
    <property type="molecule type" value="Genomic_DNA"/>
</dbReference>
<protein>
    <submittedName>
        <fullName evidence="1">Uncharacterized protein</fullName>
    </submittedName>
</protein>
<organism evidence="1 2">
    <name type="scientific">Bifidobacterium biavatii DSM 23969</name>
    <dbReference type="NCBI Taxonomy" id="1437608"/>
    <lineage>
        <taxon>Bacteria</taxon>
        <taxon>Bacillati</taxon>
        <taxon>Actinomycetota</taxon>
        <taxon>Actinomycetes</taxon>
        <taxon>Bifidobacteriales</taxon>
        <taxon>Bifidobacteriaceae</taxon>
        <taxon>Bifidobacterium</taxon>
    </lineage>
</organism>
<dbReference type="Proteomes" id="UP000029108">
    <property type="component" value="Unassembled WGS sequence"/>
</dbReference>
<proteinExistence type="predicted"/>
<dbReference type="eggNOG" id="ENOG5032I0U">
    <property type="taxonomic scope" value="Bacteria"/>
</dbReference>
<sequence>MAIIINDYQSKGDDFVEVQFPGSKTRYKVKTSDSLTIGDLRAITNGDIERFYTLFPEEAHPLLDQLHPQQLNDFITAWTGNPKD</sequence>